<protein>
    <submittedName>
        <fullName evidence="2">Uncharacterized protein</fullName>
    </submittedName>
</protein>
<feature type="transmembrane region" description="Helical" evidence="1">
    <location>
        <begin position="521"/>
        <end position="541"/>
    </location>
</feature>
<dbReference type="OrthoDB" id="121311at2759"/>
<feature type="transmembrane region" description="Helical" evidence="1">
    <location>
        <begin position="136"/>
        <end position="161"/>
    </location>
</feature>
<evidence type="ECO:0000256" key="1">
    <source>
        <dbReference type="SAM" id="Phobius"/>
    </source>
</evidence>
<sequence length="889" mass="100063">MASVSPTPTELPDVTMISPQRWRENYWKPRATKLLSRWKQVQVSYYGGKYSIQRLLALDEYTRNTSLLRVVLVCAGTPLPMVALVFILESIPLQSPLDGWSSNFGFWIRAVVFVSVVINGVMVEATYVLDDFHVTVYQLVLLSVCVSIGVTALTMLTASILVFPIPFFVLSTIPIFYCILMISFRLIIGVVVVRKLITSRDQVVEYIKLVGAETSPVGIFPMYEILFRAAGRAGFQLPVIMLLPLVKLMAKNIVLRYTRVKEHMVPVEVIFTVDFFNALYVSTCMQSSTSLTSVIAITLADLAQTLVMLYGLRRRTGSILSRLEQAVDTDNNGNILTMTRSLCCDRESYEKQSQFGIPTASELLRGQVLSPSCIRSPGIQPENVDIKSAASGASDPFSYDAFVIVEELIPLQKPEDGWAKTYGFWVRTAILVFVVGHTNSGQARYLVDAVDLSECQVVLLCAWTMVIFTIFAVLIASQLTFPVPFFVLTMAPMFFVFLVISFCVMVGRHKVYEIWTQLDQLVRYFIFVSAQVMVAFIYPLYETLFRAAQGSKYQLLVILLLPVIKLAVKNILLRCTKHMEDMIPEAIIFTVDFFNAIYMATCMQSATSSASMVAMTVLDLSQTSATLYGLHRRTRTLQLKLRRAVGSASKGDDLLSMLCTLCRDVKKFKRQSRTGIQLQSCFPHDLDDEDQSLLQKLRNNATNSRRISTDPTISFPKAHDMHPVTPNAKDLAVVDRRVSTRSSLKSFQHPTHPTILRETLEALFTVECILLTAYLEAVIPLFYCCYVLVLVNFPSAQYHTEMVGITLENVGGKVIPLVMFGLFQLVSFGLLVYIIERNSGMRAFHHLAFVLDKHMPLIQGKLTLWMAVTVCCRVVHFGMDFTFKFAWIK</sequence>
<dbReference type="Proteomes" id="UP000433483">
    <property type="component" value="Unassembled WGS sequence"/>
</dbReference>
<organism evidence="2 3">
    <name type="scientific">Phytophthora fragariae</name>
    <dbReference type="NCBI Taxonomy" id="53985"/>
    <lineage>
        <taxon>Eukaryota</taxon>
        <taxon>Sar</taxon>
        <taxon>Stramenopiles</taxon>
        <taxon>Oomycota</taxon>
        <taxon>Peronosporomycetes</taxon>
        <taxon>Peronosporales</taxon>
        <taxon>Peronosporaceae</taxon>
        <taxon>Phytophthora</taxon>
    </lineage>
</organism>
<keyword evidence="3" id="KW-1185">Reference proteome</keyword>
<feature type="transmembrane region" description="Helical" evidence="1">
    <location>
        <begin position="67"/>
        <end position="87"/>
    </location>
</feature>
<feature type="transmembrane region" description="Helical" evidence="1">
    <location>
        <begin position="585"/>
        <end position="606"/>
    </location>
</feature>
<reference evidence="2 3" key="1">
    <citation type="submission" date="2018-08" db="EMBL/GenBank/DDBJ databases">
        <title>Genomic investigation of the strawberry pathogen Phytophthora fragariae indicates pathogenicity is determined by transcriptional variation in three key races.</title>
        <authorList>
            <person name="Adams T.M."/>
            <person name="Armitage A.D."/>
            <person name="Sobczyk M.K."/>
            <person name="Bates H.J."/>
            <person name="Dunwell J.M."/>
            <person name="Nellist C.F."/>
            <person name="Harrison R.J."/>
        </authorList>
    </citation>
    <scope>NUCLEOTIDE SEQUENCE [LARGE SCALE GENOMIC DNA]</scope>
    <source>
        <strain evidence="2 3">NOV-27</strain>
    </source>
</reference>
<feature type="transmembrane region" description="Helical" evidence="1">
    <location>
        <begin position="485"/>
        <end position="509"/>
    </location>
</feature>
<proteinExistence type="predicted"/>
<feature type="transmembrane region" description="Helical" evidence="1">
    <location>
        <begin position="773"/>
        <end position="794"/>
    </location>
</feature>
<feature type="transmembrane region" description="Helical" evidence="1">
    <location>
        <begin position="862"/>
        <end position="879"/>
    </location>
</feature>
<keyword evidence="1" id="KW-1133">Transmembrane helix</keyword>
<evidence type="ECO:0000313" key="2">
    <source>
        <dbReference type="EMBL" id="KAE9214926.1"/>
    </source>
</evidence>
<keyword evidence="1" id="KW-0812">Transmembrane</keyword>
<name>A0A6A3YA06_9STRA</name>
<accession>A0A6A3YA06</accession>
<keyword evidence="1" id="KW-0472">Membrane</keyword>
<feature type="transmembrane region" description="Helical" evidence="1">
    <location>
        <begin position="457"/>
        <end position="479"/>
    </location>
</feature>
<comment type="caution">
    <text evidence="2">The sequence shown here is derived from an EMBL/GenBank/DDBJ whole genome shotgun (WGS) entry which is preliminary data.</text>
</comment>
<feature type="transmembrane region" description="Helical" evidence="1">
    <location>
        <begin position="107"/>
        <end position="129"/>
    </location>
</feature>
<feature type="transmembrane region" description="Helical" evidence="1">
    <location>
        <begin position="167"/>
        <end position="193"/>
    </location>
</feature>
<feature type="transmembrane region" description="Helical" evidence="1">
    <location>
        <begin position="814"/>
        <end position="835"/>
    </location>
</feature>
<dbReference type="EMBL" id="QXGB01000439">
    <property type="protein sequence ID" value="KAE9214926.1"/>
    <property type="molecule type" value="Genomic_DNA"/>
</dbReference>
<dbReference type="AlphaFoldDB" id="A0A6A3YA06"/>
<feature type="transmembrane region" description="Helical" evidence="1">
    <location>
        <begin position="553"/>
        <end position="573"/>
    </location>
</feature>
<evidence type="ECO:0000313" key="3">
    <source>
        <dbReference type="Proteomes" id="UP000433483"/>
    </source>
</evidence>
<gene>
    <name evidence="2" type="ORF">PF005_g9641</name>
</gene>